<keyword evidence="1" id="KW-0732">Signal</keyword>
<feature type="domain" description="LamG-like jellyroll fold" evidence="3">
    <location>
        <begin position="593"/>
        <end position="737"/>
    </location>
</feature>
<dbReference type="InterPro" id="IPR006558">
    <property type="entry name" value="LamG-like"/>
</dbReference>
<dbReference type="InterPro" id="IPR011043">
    <property type="entry name" value="Gal_Oxase/kelch_b-propeller"/>
</dbReference>
<evidence type="ECO:0000259" key="3">
    <source>
        <dbReference type="SMART" id="SM00560"/>
    </source>
</evidence>
<evidence type="ECO:0000256" key="2">
    <source>
        <dbReference type="ARBA" id="ARBA00023157"/>
    </source>
</evidence>
<keyword evidence="2" id="KW-1015">Disulfide bond</keyword>
<keyword evidence="5" id="KW-1185">Reference proteome</keyword>
<dbReference type="InterPro" id="IPR015943">
    <property type="entry name" value="WD40/YVTN_repeat-like_dom_sf"/>
</dbReference>
<sequence length="746" mass="76935">MVKTRLFRRLAVAGSLLAVTASLLTALTTLPAQGIEASLSATTSSTWQTNASVQGIAVAAGKAYAGGRFTSVRPPGAAPGTGEVGQAYLAAFDASTGALVSTFNPVLNGQVYAVAASADGSRIFVGGDFTTVNGQTRNRVAAFDTATGALVTNWKPSVSYRVKTIAVSGTTVYFGGSFGLVNGQDRLRLAAVTTDTGALLPWAPAVNGDVYAVDAADDASKVYAGGQFSSVNGTTQNTVTSLDPVTGAVLPFPGASAVPPPNGSCTSRVKAIDASGDTVYFGNGGDGGGCFDGTWAADIATNTLKWKNQCLGATEAVKVVNGWLYKGSHAHDCANQGAGGFPQGFGYRFLLSEKLTDGSIGPWFPNTDADPNSATNVGPLAFATGGSDLWVGGDFLNVNGTGQQGLTRFTYDAPGAAPAKPAKLLPYSVQPGVVQIHFPTVVDNDDSTLTYRLLKGFSNTTIATWTAKSTPWDRPWLHYTDTAVTPGEVTNYRVEVTDGSTTIRGNYSDPVTVASTASTAYDQLVKADGPQAYWRLGEPAGTATAVDSSGQSNNGPYTGVTLGGAGAIAGNTSMTTSTSSGRMVGQKAYSFPQQFTVEAWVKQSGLLRGGRIIGFGNSRTGNSGGGGDRMLYMRTNGSIVFGVNDGAQRTLTSVSGKNDGQWHHVVGTYDGTGGNGSMKLYVDGVLSGSALVGPASLYYGWWRVGYDLTNSWPGGGATQTGMGIDEAAVYPYALTPAQVQSHYAAR</sequence>
<dbReference type="AlphaFoldDB" id="A0A7X5VG47"/>
<dbReference type="SUPFAM" id="SSF49899">
    <property type="entry name" value="Concanavalin A-like lectins/glucanases"/>
    <property type="match status" value="1"/>
</dbReference>
<dbReference type="Gene3D" id="2.130.10.10">
    <property type="entry name" value="YVTN repeat-like/Quinoprotein amine dehydrogenase"/>
    <property type="match status" value="1"/>
</dbReference>
<dbReference type="Pfam" id="PF17164">
    <property type="entry name" value="DUF5122"/>
    <property type="match status" value="1"/>
</dbReference>
<dbReference type="SMART" id="SM00560">
    <property type="entry name" value="LamGL"/>
    <property type="match status" value="1"/>
</dbReference>
<dbReference type="EMBL" id="JAASRO010000001">
    <property type="protein sequence ID" value="NIK60626.1"/>
    <property type="molecule type" value="Genomic_DNA"/>
</dbReference>
<accession>A0A7X5VG47</accession>
<dbReference type="GO" id="GO:1902929">
    <property type="term" value="C:plasma membrane of growing cell tip"/>
    <property type="evidence" value="ECO:0007669"/>
    <property type="project" value="TreeGrafter"/>
</dbReference>
<dbReference type="Gene3D" id="2.60.120.200">
    <property type="match status" value="1"/>
</dbReference>
<evidence type="ECO:0000313" key="4">
    <source>
        <dbReference type="EMBL" id="NIK60626.1"/>
    </source>
</evidence>
<organism evidence="4 5">
    <name type="scientific">Kribbella shirazensis</name>
    <dbReference type="NCBI Taxonomy" id="1105143"/>
    <lineage>
        <taxon>Bacteria</taxon>
        <taxon>Bacillati</taxon>
        <taxon>Actinomycetota</taxon>
        <taxon>Actinomycetes</taxon>
        <taxon>Propionibacteriales</taxon>
        <taxon>Kribbellaceae</taxon>
        <taxon>Kribbella</taxon>
    </lineage>
</organism>
<protein>
    <recommendedName>
        <fullName evidence="3">LamG-like jellyroll fold domain-containing protein</fullName>
    </recommendedName>
</protein>
<dbReference type="PANTHER" id="PTHR31778">
    <property type="entry name" value="BUD SITE SELECTION PROTEIN RAX2"/>
    <property type="match status" value="1"/>
</dbReference>
<dbReference type="PANTHER" id="PTHR31778:SF2">
    <property type="entry name" value="BUD SITE SELECTION PROTEIN RAX2"/>
    <property type="match status" value="1"/>
</dbReference>
<dbReference type="InterPro" id="IPR013431">
    <property type="entry name" value="Delta_60_rpt"/>
</dbReference>
<dbReference type="Pfam" id="PF13385">
    <property type="entry name" value="Laminin_G_3"/>
    <property type="match status" value="1"/>
</dbReference>
<reference evidence="4 5" key="1">
    <citation type="submission" date="2020-03" db="EMBL/GenBank/DDBJ databases">
        <title>Sequencing the genomes of 1000 actinobacteria strains.</title>
        <authorList>
            <person name="Klenk H.-P."/>
        </authorList>
    </citation>
    <scope>NUCLEOTIDE SEQUENCE [LARGE SCALE GENOMIC DNA]</scope>
    <source>
        <strain evidence="4 5">DSM 45490</strain>
    </source>
</reference>
<evidence type="ECO:0000256" key="1">
    <source>
        <dbReference type="ARBA" id="ARBA00022729"/>
    </source>
</evidence>
<evidence type="ECO:0000313" key="5">
    <source>
        <dbReference type="Proteomes" id="UP000555407"/>
    </source>
</evidence>
<gene>
    <name evidence="4" type="ORF">BJY22_006343</name>
</gene>
<proteinExistence type="predicted"/>
<comment type="caution">
    <text evidence="4">The sequence shown here is derived from an EMBL/GenBank/DDBJ whole genome shotgun (WGS) entry which is preliminary data.</text>
</comment>
<dbReference type="SUPFAM" id="SSF50965">
    <property type="entry name" value="Galactose oxidase, central domain"/>
    <property type="match status" value="1"/>
</dbReference>
<dbReference type="Proteomes" id="UP000555407">
    <property type="component" value="Unassembled WGS sequence"/>
</dbReference>
<dbReference type="InterPro" id="IPR013320">
    <property type="entry name" value="ConA-like_dom_sf"/>
</dbReference>
<name>A0A7X5VG47_9ACTN</name>
<dbReference type="RefSeq" id="WP_167214100.1">
    <property type="nucleotide sequence ID" value="NZ_JAASRO010000001.1"/>
</dbReference>